<name>A0A0N0MAC8_9HYPH</name>
<evidence type="ECO:0000313" key="2">
    <source>
        <dbReference type="EMBL" id="KPH79484.1"/>
    </source>
</evidence>
<dbReference type="Pfam" id="PF00857">
    <property type="entry name" value="Isochorismatase"/>
    <property type="match status" value="1"/>
</dbReference>
<proteinExistence type="predicted"/>
<protein>
    <submittedName>
        <fullName evidence="2">Isochorismatase</fullName>
    </submittedName>
</protein>
<dbReference type="PANTHER" id="PTHR14119:SF3">
    <property type="entry name" value="ISOCHORISMATASE DOMAIN-CONTAINING PROTEIN 2"/>
    <property type="match status" value="1"/>
</dbReference>
<evidence type="ECO:0000259" key="1">
    <source>
        <dbReference type="Pfam" id="PF00857"/>
    </source>
</evidence>
<dbReference type="EMBL" id="LGSZ01000048">
    <property type="protein sequence ID" value="KPH79484.1"/>
    <property type="molecule type" value="Genomic_DNA"/>
</dbReference>
<gene>
    <name evidence="2" type="ORF">AE618_16340</name>
</gene>
<sequence>MPLLSAAQSTLVIVDFQARLMPAIHDGARILANARRLADAAGMLSVPILMTEQNPAGLGNTVAELSGAGPVIAKMSFDACAESAFLDALAGDGDLVLCGCETHVCLGQSALSLLEHKRRVVVVQDAVGSRLPESKDVALRRMECHGAEIVTTEMVLFEWLRSATHPRFREVLKLVKQDGL</sequence>
<dbReference type="PANTHER" id="PTHR14119">
    <property type="entry name" value="HYDROLASE"/>
    <property type="match status" value="1"/>
</dbReference>
<reference evidence="2 3" key="1">
    <citation type="submission" date="2015-07" db="EMBL/GenBank/DDBJ databases">
        <title>Whole genome sequencing of Bosea vaviloviae isolated from cave pool.</title>
        <authorList>
            <person name="Tan N.E.H."/>
            <person name="Lee Y.P."/>
            <person name="Gan H.M."/>
            <person name="Barton H."/>
            <person name="Savka M.A."/>
        </authorList>
    </citation>
    <scope>NUCLEOTIDE SEQUENCE [LARGE SCALE GENOMIC DNA]</scope>
    <source>
        <strain evidence="2 3">SD260</strain>
    </source>
</reference>
<dbReference type="SUPFAM" id="SSF52499">
    <property type="entry name" value="Isochorismatase-like hydrolases"/>
    <property type="match status" value="1"/>
</dbReference>
<organism evidence="2 3">
    <name type="scientific">Bosea vaviloviae</name>
    <dbReference type="NCBI Taxonomy" id="1526658"/>
    <lineage>
        <taxon>Bacteria</taxon>
        <taxon>Pseudomonadati</taxon>
        <taxon>Pseudomonadota</taxon>
        <taxon>Alphaproteobacteria</taxon>
        <taxon>Hyphomicrobiales</taxon>
        <taxon>Boseaceae</taxon>
        <taxon>Bosea</taxon>
    </lineage>
</organism>
<keyword evidence="3" id="KW-1185">Reference proteome</keyword>
<dbReference type="PATRIC" id="fig|1526658.3.peg.15"/>
<dbReference type="Proteomes" id="UP000037822">
    <property type="component" value="Unassembled WGS sequence"/>
</dbReference>
<dbReference type="InterPro" id="IPR000868">
    <property type="entry name" value="Isochorismatase-like_dom"/>
</dbReference>
<dbReference type="OrthoDB" id="9796958at2"/>
<dbReference type="InterPro" id="IPR050993">
    <property type="entry name" value="Isochorismatase_domain"/>
</dbReference>
<dbReference type="RefSeq" id="WP_054210134.1">
    <property type="nucleotide sequence ID" value="NZ_LGSZ01000048.1"/>
</dbReference>
<feature type="domain" description="Isochorismatase-like" evidence="1">
    <location>
        <begin position="10"/>
        <end position="153"/>
    </location>
</feature>
<accession>A0A0N0MAC8</accession>
<dbReference type="AlphaFoldDB" id="A0A0N0MAC8"/>
<comment type="caution">
    <text evidence="2">The sequence shown here is derived from an EMBL/GenBank/DDBJ whole genome shotgun (WGS) entry which is preliminary data.</text>
</comment>
<dbReference type="Gene3D" id="3.40.50.850">
    <property type="entry name" value="Isochorismatase-like"/>
    <property type="match status" value="1"/>
</dbReference>
<dbReference type="InterPro" id="IPR036380">
    <property type="entry name" value="Isochorismatase-like_sf"/>
</dbReference>
<evidence type="ECO:0000313" key="3">
    <source>
        <dbReference type="Proteomes" id="UP000037822"/>
    </source>
</evidence>